<protein>
    <recommendedName>
        <fullName evidence="2">CCHC-type domain-containing protein</fullName>
    </recommendedName>
</protein>
<dbReference type="EMBL" id="CAKKLH010000053">
    <property type="protein sequence ID" value="CAH0101139.1"/>
    <property type="molecule type" value="Genomic_DNA"/>
</dbReference>
<reference evidence="3" key="1">
    <citation type="submission" date="2021-11" db="EMBL/GenBank/DDBJ databases">
        <authorList>
            <person name="Schell T."/>
        </authorList>
    </citation>
    <scope>NUCLEOTIDE SEQUENCE</scope>
    <source>
        <strain evidence="3">M5</strain>
    </source>
</reference>
<evidence type="ECO:0000313" key="3">
    <source>
        <dbReference type="EMBL" id="CAH0101139.1"/>
    </source>
</evidence>
<dbReference type="PROSITE" id="PS50158">
    <property type="entry name" value="ZF_CCHC"/>
    <property type="match status" value="1"/>
</dbReference>
<proteinExistence type="predicted"/>
<feature type="domain" description="CCHC-type" evidence="2">
    <location>
        <begin position="740"/>
        <end position="757"/>
    </location>
</feature>
<dbReference type="SUPFAM" id="SSF57716">
    <property type="entry name" value="Glucocorticoid receptor-like (DNA-binding domain)"/>
    <property type="match status" value="1"/>
</dbReference>
<evidence type="ECO:0000256" key="1">
    <source>
        <dbReference type="PROSITE-ProRule" id="PRU00047"/>
    </source>
</evidence>
<organism evidence="3 4">
    <name type="scientific">Daphnia galeata</name>
    <dbReference type="NCBI Taxonomy" id="27404"/>
    <lineage>
        <taxon>Eukaryota</taxon>
        <taxon>Metazoa</taxon>
        <taxon>Ecdysozoa</taxon>
        <taxon>Arthropoda</taxon>
        <taxon>Crustacea</taxon>
        <taxon>Branchiopoda</taxon>
        <taxon>Diplostraca</taxon>
        <taxon>Cladocera</taxon>
        <taxon>Anomopoda</taxon>
        <taxon>Daphniidae</taxon>
        <taxon>Daphnia</taxon>
    </lineage>
</organism>
<dbReference type="Pfam" id="PF21788">
    <property type="entry name" value="TNP-like_GBD"/>
    <property type="match status" value="1"/>
</dbReference>
<dbReference type="OrthoDB" id="7675410at2759"/>
<keyword evidence="1" id="KW-0862">Zinc</keyword>
<keyword evidence="1" id="KW-0863">Zinc-finger</keyword>
<dbReference type="GO" id="GO:0008270">
    <property type="term" value="F:zinc ion binding"/>
    <property type="evidence" value="ECO:0007669"/>
    <property type="project" value="UniProtKB-KW"/>
</dbReference>
<gene>
    <name evidence="3" type="ORF">DGAL_LOCUS3444</name>
</gene>
<dbReference type="InterPro" id="IPR001878">
    <property type="entry name" value="Znf_CCHC"/>
</dbReference>
<evidence type="ECO:0000259" key="2">
    <source>
        <dbReference type="PROSITE" id="PS50158"/>
    </source>
</evidence>
<name>A0A8J2WJQ1_9CRUS</name>
<dbReference type="AlphaFoldDB" id="A0A8J2WJQ1"/>
<keyword evidence="1" id="KW-0479">Metal-binding</keyword>
<evidence type="ECO:0000313" key="4">
    <source>
        <dbReference type="Proteomes" id="UP000789390"/>
    </source>
</evidence>
<dbReference type="Proteomes" id="UP000789390">
    <property type="component" value="Unassembled WGS sequence"/>
</dbReference>
<dbReference type="GO" id="GO:0003676">
    <property type="term" value="F:nucleic acid binding"/>
    <property type="evidence" value="ECO:0007669"/>
    <property type="project" value="InterPro"/>
</dbReference>
<dbReference type="InterPro" id="IPR048366">
    <property type="entry name" value="TNP-like_GBD"/>
</dbReference>
<sequence>MTKTCFVLGCKSAPSNKIQFKKWLDVSRRKPPKIKGDIFFCANHFHETDIIKFSTKKCIKPNQAVPLKVWRLKSGALPKTPKKVPCNTRKRNPNAAEAGFGLHLTIPTIEDTVGLPEESHFIEHILDSSILVNAESRAIIEHKPPDPRTSIVYPNQVKLPPGWEWIDGNNTECSKIIKSGSKMVALKTIEIQGSSIRYLVKGVEVSLDSLSSMFQSLEDLQQIFWNFENLKLCPGVVNPLLLKIVGTAKCGIKKKNYWRSNGCLRLSNKGMCTNCFKLSDSLKKRCKLLNKKLGRRDAALMKARKETQSIRFQLKTAGEKALTQLIENLHPQERMVIQTILKKASYNNSRSMRYDTDFLMECLLLRIRSKQAYLKIRERKLLPLPSLSTIRRLLSCMPCSFGKNEFALQAIKRNLQGKPKAMRYGSLIWDEMAIKEDLVLPTNGLVNQNCESVDPANTEIIEQDDADLEDWPDVECAPNNGRTFGEKENSQHESSFEHLLEEGERIYFFVDVPHLFKCVRNYIFNKKQLQFKGSPVKFSHFEMLYKTDTKINGESSDKRIVPKWTDAHLYPTSFQKMSVRLAVQVLSNRAAIGFKYYRTMQVSTMIDFIGTEHTEELVRLLNESFDIMNGRCFKNAIFSSQWEYKRKYVVIRFRFKARNRKNVLLAKVTAQRHSNMKQSKLISTKASKESIATQYLPERMTTNLMTTVTDANNNLNASTSQQTNVCVQPAVNKAPEKKARRCGKCRQEGHYKNRCPN</sequence>
<comment type="caution">
    <text evidence="3">The sequence shown here is derived from an EMBL/GenBank/DDBJ whole genome shotgun (WGS) entry which is preliminary data.</text>
</comment>
<accession>A0A8J2WJQ1</accession>
<keyword evidence="4" id="KW-1185">Reference proteome</keyword>